<proteinExistence type="predicted"/>
<dbReference type="SUPFAM" id="SSF56524">
    <property type="entry name" value="Oxidoreductase molybdopterin-binding domain"/>
    <property type="match status" value="1"/>
</dbReference>
<dbReference type="RefSeq" id="WP_063874343.1">
    <property type="nucleotide sequence ID" value="NZ_CAWMRI010000267.1"/>
</dbReference>
<dbReference type="EMBL" id="LWAJ01000267">
    <property type="protein sequence ID" value="KZL48032.1"/>
    <property type="molecule type" value="Genomic_DNA"/>
</dbReference>
<comment type="caution">
    <text evidence="2">The sequence shown here is derived from an EMBL/GenBank/DDBJ whole genome shotgun (WGS) entry which is preliminary data.</text>
</comment>
<protein>
    <submittedName>
        <fullName evidence="2">Molybdopterin-binding protein</fullName>
    </submittedName>
</protein>
<organism evidence="2 3">
    <name type="scientific">Nodularia spumigena CENA596</name>
    <dbReference type="NCBI Taxonomy" id="1819295"/>
    <lineage>
        <taxon>Bacteria</taxon>
        <taxon>Bacillati</taxon>
        <taxon>Cyanobacteriota</taxon>
        <taxon>Cyanophyceae</taxon>
        <taxon>Nostocales</taxon>
        <taxon>Nodulariaceae</taxon>
        <taxon>Nodularia</taxon>
    </lineage>
</organism>
<sequence length="342" mass="38507">MVVFNVWKNLAVVSLGIAVVCLGGCTETPTNEQLAVWRKEASDRNAEIVAEKTKNNQSREWNLVIQGQTATGNTETLNWSQLQNLATDNVNTIDPNHIIHPEKVFKFTGISVISLLKNFGSQSEITEITFVCYDAYQVTINIKDLLKYPIILAVAKDGQPIPREQGGPIYLIFPYIEYPEIRKKYEAGIWAFYVTHMILGTEPAKVSIGDRELNVADLDQLPQVSLTQNVGYRVWWPSDQVQLSGVRLRDVLKLADVDLNTTSSVVVRGKPPVYRRNSQPIELVTEDILKCDILLATRWGNDKQRIPARMGGPVALAFSDNCPSRTKNQRWVTFVEELIPQL</sequence>
<feature type="domain" description="Oxidoreductase molybdopterin-binding" evidence="1">
    <location>
        <begin position="106"/>
        <end position="175"/>
    </location>
</feature>
<dbReference type="Gene3D" id="3.90.420.10">
    <property type="entry name" value="Oxidoreductase, molybdopterin-binding domain"/>
    <property type="match status" value="2"/>
</dbReference>
<reference evidence="2 3" key="1">
    <citation type="submission" date="2016-04" db="EMBL/GenBank/DDBJ databases">
        <title>Draft Genome Assembly of the Bloom-forming Cyanobacterium Nodularia spumigena Strain CENA596 in Shrimp Production Ponds.</title>
        <authorList>
            <person name="Popin R.V."/>
            <person name="Rigonato J."/>
            <person name="Abreu V.A."/>
            <person name="Andreote A.P."/>
            <person name="Silveira S.B."/>
            <person name="Odebrecht C."/>
            <person name="Fiore M.F."/>
        </authorList>
    </citation>
    <scope>NUCLEOTIDE SEQUENCE [LARGE SCALE GENOMIC DNA]</scope>
    <source>
        <strain evidence="2 3">CENA596</strain>
    </source>
</reference>
<evidence type="ECO:0000259" key="1">
    <source>
        <dbReference type="Pfam" id="PF00174"/>
    </source>
</evidence>
<name>A0A166I7X7_NODSP</name>
<gene>
    <name evidence="2" type="ORF">A2T98_20435</name>
</gene>
<dbReference type="OrthoDB" id="456375at2"/>
<dbReference type="Proteomes" id="UP000076555">
    <property type="component" value="Unassembled WGS sequence"/>
</dbReference>
<accession>A0A166I7X7</accession>
<evidence type="ECO:0000313" key="2">
    <source>
        <dbReference type="EMBL" id="KZL48032.1"/>
    </source>
</evidence>
<evidence type="ECO:0000313" key="3">
    <source>
        <dbReference type="Proteomes" id="UP000076555"/>
    </source>
</evidence>
<dbReference type="InterPro" id="IPR000572">
    <property type="entry name" value="OxRdtase_Mopterin-bd_dom"/>
</dbReference>
<dbReference type="InterPro" id="IPR036374">
    <property type="entry name" value="OxRdtase_Mopterin-bd_sf"/>
</dbReference>
<dbReference type="AlphaFoldDB" id="A0A166I7X7"/>
<dbReference type="Pfam" id="PF00174">
    <property type="entry name" value="Oxidored_molyb"/>
    <property type="match status" value="1"/>
</dbReference>